<dbReference type="InterPro" id="IPR002145">
    <property type="entry name" value="CopG"/>
</dbReference>
<name>A0A809Y3X6_9BRAD</name>
<reference evidence="2" key="1">
    <citation type="submission" date="2020-05" db="EMBL/GenBank/DDBJ databases">
        <title>Complete genome sequence of Bradyrhizobium diazoefficiens XF1 isolated from soybean nodule.</title>
        <authorList>
            <person name="Noda R."/>
            <person name="Kakizaki K."/>
            <person name="Minamisawa K."/>
        </authorList>
    </citation>
    <scope>NUCLEOTIDE SEQUENCE</scope>
    <source>
        <strain evidence="2">XF1</strain>
    </source>
</reference>
<evidence type="ECO:0000313" key="7">
    <source>
        <dbReference type="EMBL" id="BCE67570.1"/>
    </source>
</evidence>
<evidence type="ECO:0000313" key="5">
    <source>
        <dbReference type="EMBL" id="BCE50108.1"/>
    </source>
</evidence>
<reference evidence="4" key="4">
    <citation type="submission" date="2020-05" db="EMBL/GenBank/DDBJ databases">
        <title>Complete genome sequence of Bradyrhizobium diazoefficiens XF3 isolated from soybean nodule.</title>
        <authorList>
            <person name="Noda R."/>
            <person name="Kakizaki K."/>
            <person name="Minamisawa K."/>
        </authorList>
    </citation>
    <scope>NUCLEOTIDE SEQUENCE</scope>
    <source>
        <strain evidence="4">XF3</strain>
    </source>
</reference>
<dbReference type="EMBL" id="AP023098">
    <property type="protein sequence ID" value="BCE82749.1"/>
    <property type="molecule type" value="Genomic_DNA"/>
</dbReference>
<dbReference type="InterPro" id="IPR013321">
    <property type="entry name" value="Arc_rbn_hlx_hlx"/>
</dbReference>
<protein>
    <recommendedName>
        <fullName evidence="1">Ribbon-helix-helix protein CopG domain-containing protein</fullName>
    </recommendedName>
</protein>
<reference evidence="8" key="8">
    <citation type="submission" date="2020-05" db="EMBL/GenBank/DDBJ databases">
        <title>Complete genome sequence of Bradyrhizobium diazoefficiens XF9 isolated from soybean nodule.</title>
        <authorList>
            <person name="Noda R."/>
            <person name="Kakizaki K."/>
            <person name="Minamisawa K."/>
        </authorList>
    </citation>
    <scope>NUCLEOTIDE SEQUENCE</scope>
    <source>
        <strain evidence="8">XF9</strain>
    </source>
</reference>
<evidence type="ECO:0000313" key="6">
    <source>
        <dbReference type="EMBL" id="BCE58891.1"/>
    </source>
</evidence>
<reference evidence="3" key="3">
    <citation type="submission" date="2020-05" db="EMBL/GenBank/DDBJ databases">
        <title>Complete genome sequence of Bradyrhizobium diazoefficiens XF2 isolated from soybean nodule.</title>
        <authorList>
            <person name="Noda R."/>
            <person name="Kakizaki K."/>
            <person name="Minamisawa K."/>
        </authorList>
    </citation>
    <scope>NUCLEOTIDE SEQUENCE</scope>
    <source>
        <strain evidence="3">XF2</strain>
    </source>
</reference>
<reference evidence="6" key="6">
    <citation type="submission" date="2020-05" db="EMBL/GenBank/DDBJ databases">
        <title>Complete genome sequence of Bradyrhizobium diazoefficiens XF5 isolated from soybean nodule.</title>
        <authorList>
            <person name="Noda R."/>
            <person name="Kakizaki K."/>
            <person name="Minamisawa K."/>
        </authorList>
    </citation>
    <scope>NUCLEOTIDE SEQUENCE</scope>
    <source>
        <strain evidence="6">XF5</strain>
    </source>
</reference>
<evidence type="ECO:0000313" key="4">
    <source>
        <dbReference type="EMBL" id="BCE41392.1"/>
    </source>
</evidence>
<reference evidence="7" key="7">
    <citation type="submission" date="2020-05" db="EMBL/GenBank/DDBJ databases">
        <title>Complete genome sequence of Bradyrhizobium diazoefficiens XF6 isolated from soybean nodule.</title>
        <authorList>
            <person name="Noda R."/>
            <person name="Kakizaki K."/>
            <person name="Minamisawa K."/>
        </authorList>
    </citation>
    <scope>NUCLEOTIDE SEQUENCE</scope>
    <source>
        <strain evidence="7">XF6</strain>
    </source>
</reference>
<dbReference type="EMBL" id="AP023099">
    <property type="protein sequence ID" value="BCE93615.1"/>
    <property type="molecule type" value="Genomic_DNA"/>
</dbReference>
<sequence length="97" mass="10803">MAIWLSPAYIRPGFKDSTTGESLPLITHGEPMAEQGKPAKAGKTAVPQPRRNFFATLDAELIKSIKRVALEDDTSASEILEEAARDWLERRKKAPKR</sequence>
<dbReference type="CDD" id="cd21631">
    <property type="entry name" value="RHH_CopG_NikR-like"/>
    <property type="match status" value="1"/>
</dbReference>
<evidence type="ECO:0000313" key="2">
    <source>
        <dbReference type="EMBL" id="BCE23849.1"/>
    </source>
</evidence>
<dbReference type="AlphaFoldDB" id="A0A809Y3X6"/>
<evidence type="ECO:0000313" key="3">
    <source>
        <dbReference type="EMBL" id="BCE32611.1"/>
    </source>
</evidence>
<dbReference type="EMBL" id="AP023093">
    <property type="protein sequence ID" value="BCE41392.1"/>
    <property type="molecule type" value="Genomic_DNA"/>
</dbReference>
<dbReference type="Pfam" id="PF01402">
    <property type="entry name" value="RHH_1"/>
    <property type="match status" value="1"/>
</dbReference>
<dbReference type="EMBL" id="AP023096">
    <property type="protein sequence ID" value="BCE67570.1"/>
    <property type="molecule type" value="Genomic_DNA"/>
</dbReference>
<reference evidence="5" key="5">
    <citation type="submission" date="2020-05" db="EMBL/GenBank/DDBJ databases">
        <title>Complete genome sequence of Bradyrhizobium diazoefficiens XF4 isolated from soybean nodule.</title>
        <authorList>
            <person name="Noda R."/>
            <person name="Kakizaki K."/>
            <person name="Minamisawa K."/>
        </authorList>
    </citation>
    <scope>NUCLEOTIDE SEQUENCE</scope>
    <source>
        <strain evidence="5">XF4</strain>
    </source>
</reference>
<dbReference type="RefSeq" id="WP_049832459.1">
    <property type="nucleotide sequence ID" value="NZ_AP022638.1"/>
</dbReference>
<evidence type="ECO:0000313" key="8">
    <source>
        <dbReference type="EMBL" id="BCE82749.1"/>
    </source>
</evidence>
<evidence type="ECO:0000313" key="9">
    <source>
        <dbReference type="EMBL" id="BCE93615.1"/>
    </source>
</evidence>
<dbReference type="EMBL" id="AP023094">
    <property type="protein sequence ID" value="BCE50108.1"/>
    <property type="molecule type" value="Genomic_DNA"/>
</dbReference>
<feature type="domain" description="Ribbon-helix-helix protein CopG" evidence="1">
    <location>
        <begin position="53"/>
        <end position="90"/>
    </location>
</feature>
<dbReference type="EMBL" id="AP023092">
    <property type="protein sequence ID" value="BCE32611.1"/>
    <property type="molecule type" value="Genomic_DNA"/>
</dbReference>
<reference evidence="9" key="2">
    <citation type="submission" date="2020-05" db="EMBL/GenBank/DDBJ databases">
        <title>Complete genome sequence of Bradyrhizobium diazoefficiens XF10 isolated from soybean nodule.</title>
        <authorList>
            <person name="Noda R."/>
            <person name="Kakizaki K."/>
            <person name="Minamisawa K."/>
        </authorList>
    </citation>
    <scope>NUCLEOTIDE SEQUENCE</scope>
    <source>
        <strain evidence="9">XF10</strain>
    </source>
</reference>
<dbReference type="EMBL" id="AP023095">
    <property type="protein sequence ID" value="BCE58891.1"/>
    <property type="molecule type" value="Genomic_DNA"/>
</dbReference>
<accession>A0A809Y3X6</accession>
<evidence type="ECO:0000259" key="1">
    <source>
        <dbReference type="Pfam" id="PF01402"/>
    </source>
</evidence>
<proteinExistence type="predicted"/>
<gene>
    <name evidence="9" type="ORF">XF10B_64130</name>
    <name evidence="2" type="ORF">XF1B_65300</name>
    <name evidence="3" type="ORF">XF2B_63800</name>
    <name evidence="4" type="ORF">XF3B_64230</name>
    <name evidence="5" type="ORF">XF4B_64570</name>
    <name evidence="6" type="ORF">XF5B_64030</name>
    <name evidence="7" type="ORF">XF6B_63690</name>
    <name evidence="8" type="ORF">XF9B_41700</name>
</gene>
<dbReference type="GO" id="GO:0006355">
    <property type="term" value="P:regulation of DNA-templated transcription"/>
    <property type="evidence" value="ECO:0007669"/>
    <property type="project" value="InterPro"/>
</dbReference>
<dbReference type="Gene3D" id="1.10.1220.10">
    <property type="entry name" value="Met repressor-like"/>
    <property type="match status" value="1"/>
</dbReference>
<organism evidence="3">
    <name type="scientific">Bradyrhizobium diazoefficiens</name>
    <dbReference type="NCBI Taxonomy" id="1355477"/>
    <lineage>
        <taxon>Bacteria</taxon>
        <taxon>Pseudomonadati</taxon>
        <taxon>Pseudomonadota</taxon>
        <taxon>Alphaproteobacteria</taxon>
        <taxon>Hyphomicrobiales</taxon>
        <taxon>Nitrobacteraceae</taxon>
        <taxon>Bradyrhizobium</taxon>
    </lineage>
</organism>
<dbReference type="EMBL" id="AP023091">
    <property type="protein sequence ID" value="BCE23849.1"/>
    <property type="molecule type" value="Genomic_DNA"/>
</dbReference>